<dbReference type="Gene3D" id="1.20.1280.50">
    <property type="match status" value="1"/>
</dbReference>
<accession>A0A9P7D6P4</accession>
<keyword evidence="2" id="KW-1185">Reference proteome</keyword>
<organism evidence="1 2">
    <name type="scientific">Suillus placidus</name>
    <dbReference type="NCBI Taxonomy" id="48579"/>
    <lineage>
        <taxon>Eukaryota</taxon>
        <taxon>Fungi</taxon>
        <taxon>Dikarya</taxon>
        <taxon>Basidiomycota</taxon>
        <taxon>Agaricomycotina</taxon>
        <taxon>Agaricomycetes</taxon>
        <taxon>Agaricomycetidae</taxon>
        <taxon>Boletales</taxon>
        <taxon>Suillineae</taxon>
        <taxon>Suillaceae</taxon>
        <taxon>Suillus</taxon>
    </lineage>
</organism>
<proteinExistence type="predicted"/>
<evidence type="ECO:0000313" key="2">
    <source>
        <dbReference type="Proteomes" id="UP000714275"/>
    </source>
</evidence>
<dbReference type="SUPFAM" id="SSF52047">
    <property type="entry name" value="RNI-like"/>
    <property type="match status" value="1"/>
</dbReference>
<reference evidence="1" key="1">
    <citation type="journal article" date="2020" name="New Phytol.">
        <title>Comparative genomics reveals dynamic genome evolution in host specialist ectomycorrhizal fungi.</title>
        <authorList>
            <person name="Lofgren L.A."/>
            <person name="Nguyen N.H."/>
            <person name="Vilgalys R."/>
            <person name="Ruytinx J."/>
            <person name="Liao H.L."/>
            <person name="Branco S."/>
            <person name="Kuo A."/>
            <person name="LaButti K."/>
            <person name="Lipzen A."/>
            <person name="Andreopoulos W."/>
            <person name="Pangilinan J."/>
            <person name="Riley R."/>
            <person name="Hundley H."/>
            <person name="Na H."/>
            <person name="Barry K."/>
            <person name="Grigoriev I.V."/>
            <person name="Stajich J.E."/>
            <person name="Kennedy P.G."/>
        </authorList>
    </citation>
    <scope>NUCLEOTIDE SEQUENCE</scope>
    <source>
        <strain evidence="1">DOB743</strain>
    </source>
</reference>
<evidence type="ECO:0000313" key="1">
    <source>
        <dbReference type="EMBL" id="KAG1781007.1"/>
    </source>
</evidence>
<dbReference type="AlphaFoldDB" id="A0A9P7D6P4"/>
<gene>
    <name evidence="1" type="ORF">EV702DRAFT_688250</name>
</gene>
<protein>
    <recommendedName>
        <fullName evidence="3">F-box domain-containing protein</fullName>
    </recommendedName>
</protein>
<evidence type="ECO:0008006" key="3">
    <source>
        <dbReference type="Google" id="ProtNLM"/>
    </source>
</evidence>
<dbReference type="Proteomes" id="UP000714275">
    <property type="component" value="Unassembled WGS sequence"/>
</dbReference>
<comment type="caution">
    <text evidence="1">The sequence shown here is derived from an EMBL/GenBank/DDBJ whole genome shotgun (WGS) entry which is preliminary data.</text>
</comment>
<sequence length="556" mass="62403">MVPTSIDIIPTRGGTTLVEQCRTDIDKDIAALLASLTVLRSRRNTLASIFSLPPEILVTIFTYIVEEENSKNYTGIPPRGGAPTPMKVTHICRHWRQVALECPSLWTFIDCLSARWVAIMLERSKEAALVVMYSAPDNHCTVEPLMQLLSQLHRIKVLKMGSFSIDVDRIVDCLSSQPAPLLQIFKYRILESYDPIFSIRPLSNTIFQGCAPLLRSVELVECAFILTSDIFSRLRTLTLKQIENFPHPTLSQLLFTLKRMPDLELLTLELPSRIPENTEHFDQVPLTRLRSIALGVCTIRTAASLFSHLVLPGDASIALYLEEIESLQSFSDIFSAIYKDPESFPIIRSLGAIFSDDTFIVQFSTSLAFKSEYSWNNRNGDIRLFINFRYASNPAIIFDICRMIPHRKIQSLSVSTSLDLSQNFWRAGFADLPELESIHLSTTLIAGFILAFLTVGVSIAHPLLRALELENIDIGCNELEGLRDVARMRAKGGVDIHRLGLTDCRNVMEWNVQLLKKVVADVDWDGYEETLMDSDGGCVCPTCLDEDSSADAHSED</sequence>
<dbReference type="OrthoDB" id="2692326at2759"/>
<name>A0A9P7D6P4_9AGAM</name>
<dbReference type="EMBL" id="JABBWD010000007">
    <property type="protein sequence ID" value="KAG1781007.1"/>
    <property type="molecule type" value="Genomic_DNA"/>
</dbReference>